<keyword evidence="2" id="KW-1185">Reference proteome</keyword>
<evidence type="ECO:0000313" key="1">
    <source>
        <dbReference type="EMBL" id="CAJ0607740.1"/>
    </source>
</evidence>
<proteinExistence type="predicted"/>
<dbReference type="Proteomes" id="UP001176961">
    <property type="component" value="Unassembled WGS sequence"/>
</dbReference>
<comment type="caution">
    <text evidence="1">The sequence shown here is derived from an EMBL/GenBank/DDBJ whole genome shotgun (WGS) entry which is preliminary data.</text>
</comment>
<reference evidence="1" key="1">
    <citation type="submission" date="2023-07" db="EMBL/GenBank/DDBJ databases">
        <authorList>
            <consortium name="CYATHOMIX"/>
        </authorList>
    </citation>
    <scope>NUCLEOTIDE SEQUENCE</scope>
    <source>
        <strain evidence="1">N/A</strain>
    </source>
</reference>
<dbReference type="AlphaFoldDB" id="A0AA36HCI8"/>
<organism evidence="1 2">
    <name type="scientific">Cylicocyclus nassatus</name>
    <name type="common">Nematode worm</name>
    <dbReference type="NCBI Taxonomy" id="53992"/>
    <lineage>
        <taxon>Eukaryota</taxon>
        <taxon>Metazoa</taxon>
        <taxon>Ecdysozoa</taxon>
        <taxon>Nematoda</taxon>
        <taxon>Chromadorea</taxon>
        <taxon>Rhabditida</taxon>
        <taxon>Rhabditina</taxon>
        <taxon>Rhabditomorpha</taxon>
        <taxon>Strongyloidea</taxon>
        <taxon>Strongylidae</taxon>
        <taxon>Cylicocyclus</taxon>
    </lineage>
</organism>
<evidence type="ECO:0000313" key="2">
    <source>
        <dbReference type="Proteomes" id="UP001176961"/>
    </source>
</evidence>
<gene>
    <name evidence="1" type="ORF">CYNAS_LOCUS19723</name>
</gene>
<dbReference type="EMBL" id="CATQJL010000316">
    <property type="protein sequence ID" value="CAJ0607740.1"/>
    <property type="molecule type" value="Genomic_DNA"/>
</dbReference>
<name>A0AA36HCI8_CYLNA</name>
<accession>A0AA36HCI8</accession>
<sequence>MPTGPARGFDAMVIDHYGPLEDAIPRFPQLAWESALVREVIIRDHSSKPKNTQCTLEFLTIDPFLNPYIEEDEADPYVTETTDANIHTKLDDIEKLLQRLIEDTTTTKRSPDIVSILGKLHRIKSMLLEEKAKQTEETTTQQFLQLTALVEEKSRHLEESINEVASSQSTR</sequence>
<protein>
    <submittedName>
        <fullName evidence="1">Uncharacterized protein</fullName>
    </submittedName>
</protein>